<dbReference type="CDD" id="cd00190">
    <property type="entry name" value="Tryp_SPc"/>
    <property type="match status" value="2"/>
</dbReference>
<comment type="caution">
    <text evidence="8">The sequence shown here is derived from an EMBL/GenBank/DDBJ whole genome shotgun (WGS) entry which is preliminary data.</text>
</comment>
<keyword evidence="4" id="KW-1015">Disulfide bond</keyword>
<evidence type="ECO:0000313" key="8">
    <source>
        <dbReference type="EMBL" id="PCG64327.1"/>
    </source>
</evidence>
<keyword evidence="1 6" id="KW-0645">Protease</keyword>
<dbReference type="PANTHER" id="PTHR24264:SF54">
    <property type="entry name" value="PEPTIDASE S1 DOMAIN-CONTAINING PROTEIN"/>
    <property type="match status" value="1"/>
</dbReference>
<gene>
    <name evidence="8" type="ORF">B5V51_10827</name>
</gene>
<evidence type="ECO:0000256" key="6">
    <source>
        <dbReference type="RuleBase" id="RU363034"/>
    </source>
</evidence>
<dbReference type="SUPFAM" id="SSF50494">
    <property type="entry name" value="Trypsin-like serine proteases"/>
    <property type="match status" value="2"/>
</dbReference>
<name>A0A2A4IWI1_HELVI</name>
<dbReference type="InterPro" id="IPR009003">
    <property type="entry name" value="Peptidase_S1_PA"/>
</dbReference>
<dbReference type="PROSITE" id="PS50240">
    <property type="entry name" value="TRYPSIN_DOM"/>
    <property type="match status" value="1"/>
</dbReference>
<evidence type="ECO:0000256" key="2">
    <source>
        <dbReference type="ARBA" id="ARBA00022801"/>
    </source>
</evidence>
<feature type="domain" description="Peptidase S1" evidence="7">
    <location>
        <begin position="1"/>
        <end position="411"/>
    </location>
</feature>
<dbReference type="InterPro" id="IPR018114">
    <property type="entry name" value="TRYPSIN_HIS"/>
</dbReference>
<protein>
    <recommendedName>
        <fullName evidence="7">Peptidase S1 domain-containing protein</fullName>
    </recommendedName>
</protein>
<dbReference type="GO" id="GO:0005615">
    <property type="term" value="C:extracellular space"/>
    <property type="evidence" value="ECO:0007669"/>
    <property type="project" value="TreeGrafter"/>
</dbReference>
<keyword evidence="3 6" id="KW-0720">Serine protease</keyword>
<dbReference type="InterPro" id="IPR033116">
    <property type="entry name" value="TRYPSIN_SER"/>
</dbReference>
<dbReference type="FunFam" id="2.40.10.10:FF:000002">
    <property type="entry name" value="Transmembrane protease serine"/>
    <property type="match status" value="2"/>
</dbReference>
<dbReference type="InterPro" id="IPR043504">
    <property type="entry name" value="Peptidase_S1_PA_chymotrypsin"/>
</dbReference>
<dbReference type="Pfam" id="PF00089">
    <property type="entry name" value="Trypsin"/>
    <property type="match status" value="2"/>
</dbReference>
<dbReference type="PROSITE" id="PS00135">
    <property type="entry name" value="TRYPSIN_SER"/>
    <property type="match status" value="2"/>
</dbReference>
<evidence type="ECO:0000256" key="4">
    <source>
        <dbReference type="ARBA" id="ARBA00023157"/>
    </source>
</evidence>
<evidence type="ECO:0000259" key="7">
    <source>
        <dbReference type="PROSITE" id="PS50240"/>
    </source>
</evidence>
<dbReference type="InterPro" id="IPR050127">
    <property type="entry name" value="Serine_Proteases_S1"/>
</dbReference>
<dbReference type="PRINTS" id="PR00722">
    <property type="entry name" value="CHYMOTRYPSIN"/>
</dbReference>
<accession>A0A2A4IWI1</accession>
<comment type="similarity">
    <text evidence="5">Belongs to the peptidase S1 family. CLIP subfamily.</text>
</comment>
<dbReference type="AlphaFoldDB" id="A0A2A4IWI1"/>
<dbReference type="GO" id="GO:0004252">
    <property type="term" value="F:serine-type endopeptidase activity"/>
    <property type="evidence" value="ECO:0007669"/>
    <property type="project" value="InterPro"/>
</dbReference>
<proteinExistence type="inferred from homology"/>
<dbReference type="EMBL" id="NWSH01005272">
    <property type="protein sequence ID" value="PCG64327.1"/>
    <property type="molecule type" value="Genomic_DNA"/>
</dbReference>
<dbReference type="InterPro" id="IPR001314">
    <property type="entry name" value="Peptidase_S1A"/>
</dbReference>
<dbReference type="PROSITE" id="PS00134">
    <property type="entry name" value="TRYPSIN_HIS"/>
    <property type="match status" value="1"/>
</dbReference>
<dbReference type="PANTHER" id="PTHR24264">
    <property type="entry name" value="TRYPSIN-RELATED"/>
    <property type="match status" value="1"/>
</dbReference>
<evidence type="ECO:0000256" key="1">
    <source>
        <dbReference type="ARBA" id="ARBA00022670"/>
    </source>
</evidence>
<dbReference type="STRING" id="7102.A0A2A4IWI1"/>
<evidence type="ECO:0000256" key="5">
    <source>
        <dbReference type="ARBA" id="ARBA00024195"/>
    </source>
</evidence>
<dbReference type="GO" id="GO:0006508">
    <property type="term" value="P:proteolysis"/>
    <property type="evidence" value="ECO:0007669"/>
    <property type="project" value="UniProtKB-KW"/>
</dbReference>
<dbReference type="Gene3D" id="2.40.10.10">
    <property type="entry name" value="Trypsin-like serine proteases"/>
    <property type="match status" value="4"/>
</dbReference>
<sequence length="419" mass="45560">MLDVDKLTFEHHCGGAVIAERLVLSAAHCFDKQPLNLEHIRIVVGEHRLKIQDKHEHRFLAEKVVRHPDFRKDGPHSNDIAVILVSRSGAGVQFNSHVRPICLPDDGVTAGKWCAVSGWGYQAENTENFAPTLRAAAVPVLDLTTCRKNQVLGGRQQAILDSMICAGILSGGVDACRGDSGGPLACMTSNRWQLHGVVSWGSGCARKARPGVYTRQPLNLEHIRIVVGEHRLKIQDKHEHRFLAEKVVRHPDFRKDGPHSNDIAVILVSRSGAGVQFNSHVRPICLPDDGVTAGKWCAVSGWGYQAENTENFAPTLRAAAVPVLDLTTCRKNQVLGGRQQAILDSMICAGILSGGVDACRGDSGGPLACMTSNRWQLHGVVSWGSGCARKARPGVYTRVASYVDWIRRTAATLGHKIGY</sequence>
<dbReference type="InterPro" id="IPR001254">
    <property type="entry name" value="Trypsin_dom"/>
</dbReference>
<reference evidence="8" key="1">
    <citation type="submission" date="2017-09" db="EMBL/GenBank/DDBJ databases">
        <title>Contemporary evolution of a Lepidopteran species, Heliothis virescens, in response to modern agricultural practices.</title>
        <authorList>
            <person name="Fritz M.L."/>
            <person name="Deyonke A.M."/>
            <person name="Papanicolaou A."/>
            <person name="Micinski S."/>
            <person name="Westbrook J."/>
            <person name="Gould F."/>
        </authorList>
    </citation>
    <scope>NUCLEOTIDE SEQUENCE [LARGE SCALE GENOMIC DNA]</scope>
    <source>
        <strain evidence="8">HvINT-</strain>
        <tissue evidence="8">Whole body</tissue>
    </source>
</reference>
<keyword evidence="2 6" id="KW-0378">Hydrolase</keyword>
<dbReference type="SMART" id="SM00020">
    <property type="entry name" value="Tryp_SPc"/>
    <property type="match status" value="2"/>
</dbReference>
<organism evidence="8">
    <name type="scientific">Heliothis virescens</name>
    <name type="common">Tobacco budworm moth</name>
    <dbReference type="NCBI Taxonomy" id="7102"/>
    <lineage>
        <taxon>Eukaryota</taxon>
        <taxon>Metazoa</taxon>
        <taxon>Ecdysozoa</taxon>
        <taxon>Arthropoda</taxon>
        <taxon>Hexapoda</taxon>
        <taxon>Insecta</taxon>
        <taxon>Pterygota</taxon>
        <taxon>Neoptera</taxon>
        <taxon>Endopterygota</taxon>
        <taxon>Lepidoptera</taxon>
        <taxon>Glossata</taxon>
        <taxon>Ditrysia</taxon>
        <taxon>Noctuoidea</taxon>
        <taxon>Noctuidae</taxon>
        <taxon>Heliothinae</taxon>
        <taxon>Heliothis</taxon>
    </lineage>
</organism>
<evidence type="ECO:0000256" key="3">
    <source>
        <dbReference type="ARBA" id="ARBA00022825"/>
    </source>
</evidence>